<gene>
    <name evidence="3" type="ORF">GS597_02365</name>
</gene>
<comment type="caution">
    <text evidence="3">The sequence shown here is derived from an EMBL/GenBank/DDBJ whole genome shotgun (WGS) entry which is preliminary data.</text>
</comment>
<dbReference type="NCBIfam" id="TIGR02385">
    <property type="entry name" value="RelE_StbE"/>
    <property type="match status" value="1"/>
</dbReference>
<reference evidence="3" key="1">
    <citation type="submission" date="2019-12" db="EMBL/GenBank/DDBJ databases">
        <title>High-Quality draft genome sequences of three cyanobacteria isolated from the limestone walls of the Old Cathedral of Coimbra.</title>
        <authorList>
            <person name="Tiago I."/>
            <person name="Soares F."/>
            <person name="Portugal A."/>
        </authorList>
    </citation>
    <scope>NUCLEOTIDE SEQUENCE [LARGE SCALE GENOMIC DNA]</scope>
    <source>
        <strain evidence="3">C</strain>
    </source>
</reference>
<dbReference type="RefSeq" id="WP_161823847.1">
    <property type="nucleotide sequence ID" value="NZ_WVIC01000003.1"/>
</dbReference>
<sequence>MQARWLRKALRNLEQAHDYIAKDDPEAAIRTALKIQVAVEQLVQFPLMGRVGRVKGTRELVIANTPYFVVYRLKDNTVEILRVLHTSRRYPD</sequence>
<protein>
    <submittedName>
        <fullName evidence="3">Type II toxin-antitoxin system mRNA interferase toxin, RelE/StbE family</fullName>
    </submittedName>
</protein>
<dbReference type="InterPro" id="IPR007712">
    <property type="entry name" value="RelE/ParE_toxin"/>
</dbReference>
<dbReference type="InterPro" id="IPR035093">
    <property type="entry name" value="RelE/ParE_toxin_dom_sf"/>
</dbReference>
<evidence type="ECO:0000313" key="4">
    <source>
        <dbReference type="Proteomes" id="UP000607397"/>
    </source>
</evidence>
<evidence type="ECO:0000256" key="2">
    <source>
        <dbReference type="ARBA" id="ARBA00022649"/>
    </source>
</evidence>
<dbReference type="InterPro" id="IPR051803">
    <property type="entry name" value="TA_system_RelE-like_toxin"/>
</dbReference>
<dbReference type="AlphaFoldDB" id="A0A8K2A6S2"/>
<evidence type="ECO:0000313" key="3">
    <source>
        <dbReference type="EMBL" id="NCJ05375.1"/>
    </source>
</evidence>
<keyword evidence="2" id="KW-1277">Toxin-antitoxin system</keyword>
<proteinExistence type="inferred from homology"/>
<dbReference type="Pfam" id="PF05016">
    <property type="entry name" value="ParE_toxin"/>
    <property type="match status" value="1"/>
</dbReference>
<dbReference type="PANTHER" id="PTHR33755">
    <property type="entry name" value="TOXIN PARE1-RELATED"/>
    <property type="match status" value="1"/>
</dbReference>
<accession>A0A8K2A6S2</accession>
<dbReference type="Proteomes" id="UP000607397">
    <property type="component" value="Unassembled WGS sequence"/>
</dbReference>
<organism evidence="3 4">
    <name type="scientific">Petrachloros mirabilis ULC683</name>
    <dbReference type="NCBI Taxonomy" id="2781853"/>
    <lineage>
        <taxon>Bacteria</taxon>
        <taxon>Bacillati</taxon>
        <taxon>Cyanobacteriota</taxon>
        <taxon>Cyanophyceae</taxon>
        <taxon>Synechococcales</taxon>
        <taxon>Petrachlorosaceae</taxon>
        <taxon>Petrachloros</taxon>
        <taxon>Petrachloros mirabilis</taxon>
    </lineage>
</organism>
<comment type="similarity">
    <text evidence="1">Belongs to the RelE toxin family.</text>
</comment>
<name>A0A8K2A6S2_9CYAN</name>
<dbReference type="Gene3D" id="3.30.2310.20">
    <property type="entry name" value="RelE-like"/>
    <property type="match status" value="1"/>
</dbReference>
<keyword evidence="4" id="KW-1185">Reference proteome</keyword>
<evidence type="ECO:0000256" key="1">
    <source>
        <dbReference type="ARBA" id="ARBA00006226"/>
    </source>
</evidence>
<dbReference type="EMBL" id="WVIC01000003">
    <property type="protein sequence ID" value="NCJ05375.1"/>
    <property type="molecule type" value="Genomic_DNA"/>
</dbReference>